<feature type="transmembrane region" description="Helical" evidence="5">
    <location>
        <begin position="185"/>
        <end position="203"/>
    </location>
</feature>
<feature type="transmembrane region" description="Helical" evidence="5">
    <location>
        <begin position="64"/>
        <end position="84"/>
    </location>
</feature>
<organism evidence="7 8">
    <name type="scientific">Bradyrhizobium arachidis</name>
    <dbReference type="NCBI Taxonomy" id="858423"/>
    <lineage>
        <taxon>Bacteria</taxon>
        <taxon>Pseudomonadati</taxon>
        <taxon>Pseudomonadota</taxon>
        <taxon>Alphaproteobacteria</taxon>
        <taxon>Hyphomicrobiales</taxon>
        <taxon>Nitrobacteraceae</taxon>
        <taxon>Bradyrhizobium</taxon>
    </lineage>
</organism>
<evidence type="ECO:0000256" key="3">
    <source>
        <dbReference type="ARBA" id="ARBA00022989"/>
    </source>
</evidence>
<feature type="transmembrane region" description="Helical" evidence="5">
    <location>
        <begin position="34"/>
        <end position="57"/>
    </location>
</feature>
<dbReference type="GO" id="GO:0016020">
    <property type="term" value="C:membrane"/>
    <property type="evidence" value="ECO:0007669"/>
    <property type="project" value="UniProtKB-SubCell"/>
</dbReference>
<dbReference type="GO" id="GO:0016874">
    <property type="term" value="F:ligase activity"/>
    <property type="evidence" value="ECO:0007669"/>
    <property type="project" value="UniProtKB-KW"/>
</dbReference>
<evidence type="ECO:0000313" key="7">
    <source>
        <dbReference type="EMBL" id="QOZ66933.1"/>
    </source>
</evidence>
<feature type="domain" description="O-antigen ligase-related" evidence="6">
    <location>
        <begin position="198"/>
        <end position="337"/>
    </location>
</feature>
<evidence type="ECO:0000256" key="4">
    <source>
        <dbReference type="ARBA" id="ARBA00023136"/>
    </source>
</evidence>
<feature type="transmembrane region" description="Helical" evidence="5">
    <location>
        <begin position="117"/>
        <end position="139"/>
    </location>
</feature>
<dbReference type="InterPro" id="IPR007016">
    <property type="entry name" value="O-antigen_ligase-rel_domated"/>
</dbReference>
<evidence type="ECO:0000259" key="6">
    <source>
        <dbReference type="Pfam" id="PF04932"/>
    </source>
</evidence>
<feature type="transmembrane region" description="Helical" evidence="5">
    <location>
        <begin position="159"/>
        <end position="178"/>
    </location>
</feature>
<dbReference type="PANTHER" id="PTHR37422">
    <property type="entry name" value="TEICHURONIC ACID BIOSYNTHESIS PROTEIN TUAE"/>
    <property type="match status" value="1"/>
</dbReference>
<dbReference type="PANTHER" id="PTHR37422:SF13">
    <property type="entry name" value="LIPOPOLYSACCHARIDE BIOSYNTHESIS PROTEIN PA4999-RELATED"/>
    <property type="match status" value="1"/>
</dbReference>
<evidence type="ECO:0000256" key="5">
    <source>
        <dbReference type="SAM" id="Phobius"/>
    </source>
</evidence>
<keyword evidence="2 5" id="KW-0812">Transmembrane</keyword>
<sequence>MTLARAALFWLLATRTSAEIVIGLFGRTSGGDEGGFSLGAIFNLAALLIATVALLYWSRSRSKLPILVWAPYLIIAAGSLTYTTEVGDSARLLMSTLTFPAIFLSAFILLRTIEDVANLLLCIIYSSIVPTVVAFYQIATGGLGGMTGDRLQSTFSHPNVFAFYVIAVICAILYYNLVAHRHVTAIWRAFLFSYIPVLLAFLLITQTRSAWLGMAAFIVIYAIGVDRKLLVALPCAPLVLMLPVVSQRFEGIGAEPTITFEDVQSGYVVANSYGWRQLLWGRALEDSADARVLGKGLGTLGKNALHFFPLSEHATEAHSAYVQTIYELGILGLLAYLMLYLGIIGAVFIYRRRAPRLAYIVIGFGVVNLLISYSDNLPYYLSYNWYVWAIFGADFALRFGVLQPAPRRLQTFAEMPSSSATAAQPR</sequence>
<feature type="transmembrane region" description="Helical" evidence="5">
    <location>
        <begin position="90"/>
        <end position="110"/>
    </location>
</feature>
<dbReference type="KEGG" id="barh:WN72_11880"/>
<dbReference type="AlphaFoldDB" id="A0AAE7NP57"/>
<keyword evidence="7" id="KW-0436">Ligase</keyword>
<gene>
    <name evidence="7" type="ORF">WN72_11880</name>
</gene>
<dbReference type="InterPro" id="IPR051533">
    <property type="entry name" value="WaaL-like"/>
</dbReference>
<evidence type="ECO:0000313" key="8">
    <source>
        <dbReference type="Proteomes" id="UP000594015"/>
    </source>
</evidence>
<protein>
    <submittedName>
        <fullName evidence="7">O-antigen ligase family protein</fullName>
    </submittedName>
</protein>
<feature type="transmembrane region" description="Helical" evidence="5">
    <location>
        <begin position="328"/>
        <end position="350"/>
    </location>
</feature>
<evidence type="ECO:0000256" key="2">
    <source>
        <dbReference type="ARBA" id="ARBA00022692"/>
    </source>
</evidence>
<dbReference type="Pfam" id="PF04932">
    <property type="entry name" value="Wzy_C"/>
    <property type="match status" value="1"/>
</dbReference>
<feature type="transmembrane region" description="Helical" evidence="5">
    <location>
        <begin position="357"/>
        <end position="373"/>
    </location>
</feature>
<evidence type="ECO:0000256" key="1">
    <source>
        <dbReference type="ARBA" id="ARBA00004141"/>
    </source>
</evidence>
<keyword evidence="3 5" id="KW-1133">Transmembrane helix</keyword>
<comment type="subcellular location">
    <subcellularLocation>
        <location evidence="1">Membrane</location>
        <topology evidence="1">Multi-pass membrane protein</topology>
    </subcellularLocation>
</comment>
<dbReference type="EMBL" id="CP030050">
    <property type="protein sequence ID" value="QOZ66933.1"/>
    <property type="molecule type" value="Genomic_DNA"/>
</dbReference>
<reference evidence="7 8" key="1">
    <citation type="submission" date="2018-06" db="EMBL/GenBank/DDBJ databases">
        <title>Comparative genomics of Bradyrhizobium nodulating Arachidis hypogaea.</title>
        <authorList>
            <person name="Li Y."/>
        </authorList>
    </citation>
    <scope>NUCLEOTIDE SEQUENCE [LARGE SCALE GENOMIC DNA]</scope>
    <source>
        <strain evidence="7 8">CCBAU 051107</strain>
    </source>
</reference>
<proteinExistence type="predicted"/>
<keyword evidence="4 5" id="KW-0472">Membrane</keyword>
<feature type="transmembrane region" description="Helical" evidence="5">
    <location>
        <begin position="385"/>
        <end position="402"/>
    </location>
</feature>
<dbReference type="RefSeq" id="WP_092217567.1">
    <property type="nucleotide sequence ID" value="NZ_CP030050.1"/>
</dbReference>
<accession>A0AAE7NP57</accession>
<dbReference type="Proteomes" id="UP000594015">
    <property type="component" value="Chromosome"/>
</dbReference>
<name>A0AAE7NP57_9BRAD</name>